<proteinExistence type="predicted"/>
<name>A0AC61PIT1_9FIRM</name>
<keyword evidence="2" id="KW-1185">Reference proteome</keyword>
<dbReference type="Proteomes" id="UP000192328">
    <property type="component" value="Unassembled WGS sequence"/>
</dbReference>
<reference evidence="1" key="1">
    <citation type="submission" date="2017-04" db="EMBL/GenBank/DDBJ databases">
        <authorList>
            <person name="Varghese N."/>
            <person name="Submissions S."/>
        </authorList>
    </citation>
    <scope>NUCLEOTIDE SEQUENCE</scope>
    <source>
        <strain evidence="1">WTE2008</strain>
    </source>
</reference>
<dbReference type="EMBL" id="FWXZ01000001">
    <property type="protein sequence ID" value="SMC41173.1"/>
    <property type="molecule type" value="Genomic_DNA"/>
</dbReference>
<protein>
    <submittedName>
        <fullName evidence="1">Uncharacterized protein</fullName>
    </submittedName>
</protein>
<comment type="caution">
    <text evidence="1">The sequence shown here is derived from an EMBL/GenBank/DDBJ whole genome shotgun (WGS) entry which is preliminary data.</text>
</comment>
<organism evidence="1 2">
    <name type="scientific">Aristaeella lactis</name>
    <dbReference type="NCBI Taxonomy" id="3046383"/>
    <lineage>
        <taxon>Bacteria</taxon>
        <taxon>Bacillati</taxon>
        <taxon>Bacillota</taxon>
        <taxon>Clostridia</taxon>
        <taxon>Eubacteriales</taxon>
        <taxon>Aristaeellaceae</taxon>
        <taxon>Aristaeella</taxon>
    </lineage>
</organism>
<accession>A0AC61PIT1</accession>
<sequence>MSVRLLSFSAEERAVYSLISVSDGLMAKEIASRLSLSRKEVNHLLFSSPLMRELCYEDDAFRWHALIRQGPVHEGLYEVSGWYGIVREFVDTDEEEWLCSLQDGCRRIGRNLNDQRGLIHSFLDCREVMRSLFRDLSSMTDSSFLDWEIAFELRLNRSRMIRIYADVLVIAPGHVFSLEFKMKDKVDPDEVLQSAKYCPFLELIFGPSFEIIPALVLTAASDYFDFVPIGRTDMVLPAASGDMLFNVFNEYLGFLG</sequence>
<gene>
    <name evidence="1" type="ORF">SAMN06297397_0736</name>
</gene>
<evidence type="ECO:0000313" key="1">
    <source>
        <dbReference type="EMBL" id="SMC41173.1"/>
    </source>
</evidence>
<evidence type="ECO:0000313" key="2">
    <source>
        <dbReference type="Proteomes" id="UP000192328"/>
    </source>
</evidence>